<name>A0ABQ2B7I4_9MICO</name>
<protein>
    <submittedName>
        <fullName evidence="2">Uncharacterized protein</fullName>
    </submittedName>
</protein>
<sequence>MPVRAVVLPATPLLVPGAAGVAPVLGATRDLVAGALAELLDDLLGDRAPGVAGGRDPDLLVLAPAGRDGARGPGSTRTGGLRTGRLRPSLAGAGIDDRWLPAVGRSPALRGTGPRAQVPASVALLCLAASLEARGGARMLEPVEVVEVPARPAPADRQVVLERVARADAVVAAAGEDDAVATVLEDAARRAGWVRDVRSAAQGHEHLPDRYDVTVWSTGDRG</sequence>
<gene>
    <name evidence="2" type="ORF">GCM10007368_18290</name>
</gene>
<comment type="caution">
    <text evidence="2">The sequence shown here is derived from an EMBL/GenBank/DDBJ whole genome shotgun (WGS) entry which is preliminary data.</text>
</comment>
<dbReference type="Proteomes" id="UP000632535">
    <property type="component" value="Unassembled WGS sequence"/>
</dbReference>
<feature type="region of interest" description="Disordered" evidence="1">
    <location>
        <begin position="63"/>
        <end position="87"/>
    </location>
</feature>
<evidence type="ECO:0000313" key="2">
    <source>
        <dbReference type="EMBL" id="GGI07863.1"/>
    </source>
</evidence>
<organism evidence="2 3">
    <name type="scientific">Isoptericola cucumis</name>
    <dbReference type="NCBI Taxonomy" id="1776856"/>
    <lineage>
        <taxon>Bacteria</taxon>
        <taxon>Bacillati</taxon>
        <taxon>Actinomycetota</taxon>
        <taxon>Actinomycetes</taxon>
        <taxon>Micrococcales</taxon>
        <taxon>Promicromonosporaceae</taxon>
        <taxon>Isoptericola</taxon>
    </lineage>
</organism>
<feature type="compositionally biased region" description="Low complexity" evidence="1">
    <location>
        <begin position="63"/>
        <end position="80"/>
    </location>
</feature>
<reference evidence="3" key="1">
    <citation type="journal article" date="2019" name="Int. J. Syst. Evol. Microbiol.">
        <title>The Global Catalogue of Microorganisms (GCM) 10K type strain sequencing project: providing services to taxonomists for standard genome sequencing and annotation.</title>
        <authorList>
            <consortium name="The Broad Institute Genomics Platform"/>
            <consortium name="The Broad Institute Genome Sequencing Center for Infectious Disease"/>
            <person name="Wu L."/>
            <person name="Ma J."/>
        </authorList>
    </citation>
    <scope>NUCLEOTIDE SEQUENCE [LARGE SCALE GENOMIC DNA]</scope>
    <source>
        <strain evidence="3">CCM 8653</strain>
    </source>
</reference>
<evidence type="ECO:0000256" key="1">
    <source>
        <dbReference type="SAM" id="MobiDB-lite"/>
    </source>
</evidence>
<dbReference type="RefSeq" id="WP_188523371.1">
    <property type="nucleotide sequence ID" value="NZ_BMDG01000005.1"/>
</dbReference>
<keyword evidence="3" id="KW-1185">Reference proteome</keyword>
<evidence type="ECO:0000313" key="3">
    <source>
        <dbReference type="Proteomes" id="UP000632535"/>
    </source>
</evidence>
<accession>A0ABQ2B7I4</accession>
<dbReference type="EMBL" id="BMDG01000005">
    <property type="protein sequence ID" value="GGI07863.1"/>
    <property type="molecule type" value="Genomic_DNA"/>
</dbReference>
<proteinExistence type="predicted"/>